<evidence type="ECO:0000313" key="7">
    <source>
        <dbReference type="Proteomes" id="UP000460142"/>
    </source>
</evidence>
<dbReference type="OrthoDB" id="6980452at2"/>
<feature type="transmembrane region" description="Helical" evidence="1">
    <location>
        <begin position="71"/>
        <end position="89"/>
    </location>
</feature>
<dbReference type="RefSeq" id="WP_075948085.1">
    <property type="nucleotide sequence ID" value="NZ_LT629709.1"/>
</dbReference>
<protein>
    <submittedName>
        <fullName evidence="4">Uncharacterized protein</fullName>
    </submittedName>
</protein>
<dbReference type="Proteomes" id="UP000460142">
    <property type="component" value="Unassembled WGS sequence"/>
</dbReference>
<dbReference type="Proteomes" id="UP000198549">
    <property type="component" value="Chromosome I"/>
</dbReference>
<evidence type="ECO:0000313" key="2">
    <source>
        <dbReference type="EMBL" id="KAB0483792.1"/>
    </source>
</evidence>
<accession>A0A1H0JAF0</accession>
<evidence type="ECO:0000313" key="5">
    <source>
        <dbReference type="Proteomes" id="UP000186756"/>
    </source>
</evidence>
<dbReference type="EMBL" id="LT629709">
    <property type="protein sequence ID" value="SDO40755.1"/>
    <property type="molecule type" value="Genomic_DNA"/>
</dbReference>
<dbReference type="Proteomes" id="UP000186756">
    <property type="component" value="Unassembled WGS sequence"/>
</dbReference>
<reference evidence="2 7" key="4">
    <citation type="submission" date="2019-09" db="EMBL/GenBank/DDBJ databases">
        <title>Draft genome sequences of 48 bacterial type strains from the CCUG.</title>
        <authorList>
            <person name="Tunovic T."/>
            <person name="Pineiro-Iglesias B."/>
            <person name="Unosson C."/>
            <person name="Inganas E."/>
            <person name="Ohlen M."/>
            <person name="Cardew S."/>
            <person name="Jensie-Markopoulos S."/>
            <person name="Salva-Serra F."/>
            <person name="Jaen-Luchoro D."/>
            <person name="Karlsson R."/>
            <person name="Svensson-Stadler L."/>
            <person name="Chun J."/>
            <person name="Moore E."/>
        </authorList>
    </citation>
    <scope>NUCLEOTIDE SEQUENCE [LARGE SCALE GENOMIC DNA]</scope>
    <source>
        <strain evidence="2 7">CCUG 53116</strain>
    </source>
</reference>
<dbReference type="EMBL" id="VZPS01000013">
    <property type="protein sequence ID" value="KAB0483792.1"/>
    <property type="molecule type" value="Genomic_DNA"/>
</dbReference>
<keyword evidence="1" id="KW-0472">Membrane</keyword>
<organism evidence="4 6">
    <name type="scientific">Pseudomonas reinekei</name>
    <dbReference type="NCBI Taxonomy" id="395598"/>
    <lineage>
        <taxon>Bacteria</taxon>
        <taxon>Pseudomonadati</taxon>
        <taxon>Pseudomonadota</taxon>
        <taxon>Gammaproteobacteria</taxon>
        <taxon>Pseudomonadales</taxon>
        <taxon>Pseudomonadaceae</taxon>
        <taxon>Pseudomonas</taxon>
    </lineage>
</organism>
<evidence type="ECO:0000313" key="6">
    <source>
        <dbReference type="Proteomes" id="UP000198549"/>
    </source>
</evidence>
<name>A0A1H0JAF0_PSERE</name>
<reference evidence="4 6" key="1">
    <citation type="submission" date="2016-10" db="EMBL/GenBank/DDBJ databases">
        <authorList>
            <person name="de Groot N.N."/>
        </authorList>
    </citation>
    <scope>NUCLEOTIDE SEQUENCE [LARGE SCALE GENOMIC DNA]</scope>
    <source>
        <strain evidence="4 6">BS3776</strain>
    </source>
</reference>
<reference evidence="5" key="2">
    <citation type="submission" date="2017-01" db="EMBL/GenBank/DDBJ databases">
        <authorList>
            <person name="Poblete-Castro I."/>
        </authorList>
    </citation>
    <scope>NUCLEOTIDE SEQUENCE [LARGE SCALE GENOMIC DNA]</scope>
    <source>
        <strain evidence="5">DSM 18361 / CCUG 53116 / MT1</strain>
    </source>
</reference>
<reference evidence="3" key="3">
    <citation type="submission" date="2017-01" db="EMBL/GenBank/DDBJ databases">
        <authorList>
            <person name="Mah S.A."/>
            <person name="Swanson W.J."/>
            <person name="Moy G.W."/>
            <person name="Vacquier V.D."/>
        </authorList>
    </citation>
    <scope>NUCLEOTIDE SEQUENCE [LARGE SCALE GENOMIC DNA]</scope>
    <source>
        <strain evidence="3">MT1</strain>
    </source>
</reference>
<evidence type="ECO:0000256" key="1">
    <source>
        <dbReference type="SAM" id="Phobius"/>
    </source>
</evidence>
<sequence length="103" mass="11681">MPNHDNRMPVTPVIPIAEKWANHQADFASSKETKGEFDMEPRVIELETHLKYIRKDMEEVRSDVKSIKHRLAYSAGGTAVVLGLLGWIANSRFDQLVTLLLAH</sequence>
<evidence type="ECO:0000313" key="3">
    <source>
        <dbReference type="EMBL" id="OLU00855.1"/>
    </source>
</evidence>
<gene>
    <name evidence="3" type="ORF">BVK86_20200</name>
    <name evidence="2" type="ORF">F7R15_19245</name>
    <name evidence="4" type="ORF">SAMN04490202_0793</name>
</gene>
<keyword evidence="1" id="KW-1133">Transmembrane helix</keyword>
<evidence type="ECO:0000313" key="4">
    <source>
        <dbReference type="EMBL" id="SDO40755.1"/>
    </source>
</evidence>
<keyword evidence="5" id="KW-1185">Reference proteome</keyword>
<proteinExistence type="predicted"/>
<dbReference type="AlphaFoldDB" id="A0A1H0JAF0"/>
<dbReference type="EMBL" id="MSTQ01000013">
    <property type="protein sequence ID" value="OLU00855.1"/>
    <property type="molecule type" value="Genomic_DNA"/>
</dbReference>
<keyword evidence="1" id="KW-0812">Transmembrane</keyword>